<sequence length="188" mass="20344">MARASVLAAGGIVLRRGATPLVAIVRQRKRNEWVLPKGKLDDGETPKEAAHREVLEETGHDVAIHEFLGTLVYQSGGRAKVVHFWRMEAEGAPVRKLTNDIKAVDWLPLDDAIARLSREYERAFLTQTGPIALAAAGLASADAEATPPLAVDDVDAAMQTLTAAEAASVEELRHGLLQKVRAWLRGEA</sequence>
<dbReference type="Pfam" id="PF00293">
    <property type="entry name" value="NUDIX"/>
    <property type="match status" value="1"/>
</dbReference>
<dbReference type="AlphaFoldDB" id="A0A176YTM3"/>
<protein>
    <submittedName>
        <fullName evidence="5">NUDIX hydrolase</fullName>
    </submittedName>
</protein>
<evidence type="ECO:0000256" key="1">
    <source>
        <dbReference type="ARBA" id="ARBA00001946"/>
    </source>
</evidence>
<comment type="similarity">
    <text evidence="3">Belongs to the Nudix hydrolase family.</text>
</comment>
<reference evidence="5 6" key="1">
    <citation type="submission" date="2016-03" db="EMBL/GenBank/DDBJ databases">
        <title>Draft Genome Sequence of the Strain BR 10245 (Bradyrhizobium sp.) isolated from nodules of Centrolobium paraense.</title>
        <authorList>
            <person name="Simoes-Araujo J.L.Sr."/>
            <person name="Barauna A.C."/>
            <person name="Silva K."/>
            <person name="Zilli J.E."/>
        </authorList>
    </citation>
    <scope>NUCLEOTIDE SEQUENCE [LARGE SCALE GENOMIC DNA]</scope>
    <source>
        <strain evidence="5 6">BR 10245</strain>
    </source>
</reference>
<feature type="domain" description="Nudix hydrolase" evidence="4">
    <location>
        <begin position="4"/>
        <end position="130"/>
    </location>
</feature>
<dbReference type="Gene3D" id="3.90.79.10">
    <property type="entry name" value="Nucleoside Triphosphate Pyrophosphohydrolase"/>
    <property type="match status" value="1"/>
</dbReference>
<proteinExistence type="inferred from homology"/>
<organism evidence="5 6">
    <name type="scientific">Bradyrhizobium centrolobii</name>
    <dbReference type="NCBI Taxonomy" id="1505087"/>
    <lineage>
        <taxon>Bacteria</taxon>
        <taxon>Pseudomonadati</taxon>
        <taxon>Pseudomonadota</taxon>
        <taxon>Alphaproteobacteria</taxon>
        <taxon>Hyphomicrobiales</taxon>
        <taxon>Nitrobacteraceae</taxon>
        <taxon>Bradyrhizobium</taxon>
    </lineage>
</organism>
<dbReference type="EMBL" id="LUUB01000049">
    <property type="protein sequence ID" value="OAF11024.1"/>
    <property type="molecule type" value="Genomic_DNA"/>
</dbReference>
<evidence type="ECO:0000256" key="2">
    <source>
        <dbReference type="ARBA" id="ARBA00022801"/>
    </source>
</evidence>
<dbReference type="GO" id="GO:0006754">
    <property type="term" value="P:ATP biosynthetic process"/>
    <property type="evidence" value="ECO:0007669"/>
    <property type="project" value="TreeGrafter"/>
</dbReference>
<dbReference type="PANTHER" id="PTHR21340:SF0">
    <property type="entry name" value="BIS(5'-NUCLEOSYL)-TETRAPHOSPHATASE [ASYMMETRICAL]"/>
    <property type="match status" value="1"/>
</dbReference>
<name>A0A176YTM3_9BRAD</name>
<dbReference type="PRINTS" id="PR00502">
    <property type="entry name" value="NUDIXFAMILY"/>
</dbReference>
<keyword evidence="6" id="KW-1185">Reference proteome</keyword>
<gene>
    <name evidence="5" type="ORF">AYJ54_08815</name>
</gene>
<dbReference type="PROSITE" id="PS00893">
    <property type="entry name" value="NUDIX_BOX"/>
    <property type="match status" value="1"/>
</dbReference>
<comment type="caution">
    <text evidence="5">The sequence shown here is derived from an EMBL/GenBank/DDBJ whole genome shotgun (WGS) entry which is preliminary data.</text>
</comment>
<dbReference type="InterPro" id="IPR020084">
    <property type="entry name" value="NUDIX_hydrolase_CS"/>
</dbReference>
<dbReference type="InterPro" id="IPR051325">
    <property type="entry name" value="Nudix_hydrolase_domain"/>
</dbReference>
<dbReference type="InterPro" id="IPR020476">
    <property type="entry name" value="Nudix_hydrolase"/>
</dbReference>
<dbReference type="OrthoDB" id="9816040at2"/>
<dbReference type="RefSeq" id="WP_063699368.1">
    <property type="nucleotide sequence ID" value="NZ_LUUB01000049.1"/>
</dbReference>
<dbReference type="Proteomes" id="UP000076959">
    <property type="component" value="Unassembled WGS sequence"/>
</dbReference>
<evidence type="ECO:0000259" key="4">
    <source>
        <dbReference type="PROSITE" id="PS51462"/>
    </source>
</evidence>
<dbReference type="GO" id="GO:0006167">
    <property type="term" value="P:AMP biosynthetic process"/>
    <property type="evidence" value="ECO:0007669"/>
    <property type="project" value="TreeGrafter"/>
</dbReference>
<dbReference type="PANTHER" id="PTHR21340">
    <property type="entry name" value="DIADENOSINE 5,5-P1,P4-TETRAPHOSPHATE PYROPHOSPHOHYDROLASE MUTT"/>
    <property type="match status" value="1"/>
</dbReference>
<comment type="cofactor">
    <cofactor evidence="1">
        <name>Mg(2+)</name>
        <dbReference type="ChEBI" id="CHEBI:18420"/>
    </cofactor>
</comment>
<evidence type="ECO:0000313" key="5">
    <source>
        <dbReference type="EMBL" id="OAF11024.1"/>
    </source>
</evidence>
<keyword evidence="2 3" id="KW-0378">Hydrolase</keyword>
<dbReference type="InterPro" id="IPR015797">
    <property type="entry name" value="NUDIX_hydrolase-like_dom_sf"/>
</dbReference>
<dbReference type="PROSITE" id="PS51462">
    <property type="entry name" value="NUDIX"/>
    <property type="match status" value="1"/>
</dbReference>
<dbReference type="CDD" id="cd03673">
    <property type="entry name" value="NUDIX_Ap6A_hydrolase"/>
    <property type="match status" value="1"/>
</dbReference>
<evidence type="ECO:0000256" key="3">
    <source>
        <dbReference type="RuleBase" id="RU003476"/>
    </source>
</evidence>
<dbReference type="STRING" id="1505087.AYJ54_08815"/>
<evidence type="ECO:0000313" key="6">
    <source>
        <dbReference type="Proteomes" id="UP000076959"/>
    </source>
</evidence>
<dbReference type="SUPFAM" id="SSF55811">
    <property type="entry name" value="Nudix"/>
    <property type="match status" value="1"/>
</dbReference>
<accession>A0A176YTM3</accession>
<dbReference type="GO" id="GO:0004081">
    <property type="term" value="F:bis(5'-nucleosyl)-tetraphosphatase (asymmetrical) activity"/>
    <property type="evidence" value="ECO:0007669"/>
    <property type="project" value="TreeGrafter"/>
</dbReference>
<dbReference type="InterPro" id="IPR000086">
    <property type="entry name" value="NUDIX_hydrolase_dom"/>
</dbReference>